<dbReference type="Gene3D" id="1.20.1250.20">
    <property type="entry name" value="MFS general substrate transporter like domains"/>
    <property type="match status" value="1"/>
</dbReference>
<keyword evidence="7 8" id="KW-0472">Membrane</keyword>
<dbReference type="NCBIfam" id="TIGR00711">
    <property type="entry name" value="efflux_EmrB"/>
    <property type="match status" value="1"/>
</dbReference>
<dbReference type="InterPro" id="IPR020846">
    <property type="entry name" value="MFS_dom"/>
</dbReference>
<keyword evidence="6 8" id="KW-1133">Transmembrane helix</keyword>
<evidence type="ECO:0000259" key="9">
    <source>
        <dbReference type="PROSITE" id="PS50850"/>
    </source>
</evidence>
<feature type="transmembrane region" description="Helical" evidence="8">
    <location>
        <begin position="173"/>
        <end position="195"/>
    </location>
</feature>
<feature type="transmembrane region" description="Helical" evidence="8">
    <location>
        <begin position="20"/>
        <end position="39"/>
    </location>
</feature>
<evidence type="ECO:0000256" key="3">
    <source>
        <dbReference type="ARBA" id="ARBA00022448"/>
    </source>
</evidence>
<dbReference type="RefSeq" id="WP_377832425.1">
    <property type="nucleotide sequence ID" value="NZ_JBHRSK010000004.1"/>
</dbReference>
<evidence type="ECO:0000256" key="1">
    <source>
        <dbReference type="ARBA" id="ARBA00004651"/>
    </source>
</evidence>
<feature type="transmembrane region" description="Helical" evidence="8">
    <location>
        <begin position="494"/>
        <end position="513"/>
    </location>
</feature>
<dbReference type="PANTHER" id="PTHR42718">
    <property type="entry name" value="MAJOR FACILITATOR SUPERFAMILY MULTIDRUG TRANSPORTER MFSC"/>
    <property type="match status" value="1"/>
</dbReference>
<proteinExistence type="inferred from homology"/>
<feature type="domain" description="Major facilitator superfamily (MFS) profile" evidence="9">
    <location>
        <begin position="21"/>
        <end position="517"/>
    </location>
</feature>
<gene>
    <name evidence="10" type="ORF">ACFOES_06705</name>
</gene>
<dbReference type="PANTHER" id="PTHR42718:SF9">
    <property type="entry name" value="MAJOR FACILITATOR SUPERFAMILY MULTIDRUG TRANSPORTER MFSC"/>
    <property type="match status" value="1"/>
</dbReference>
<dbReference type="EMBL" id="JBHRSK010000004">
    <property type="protein sequence ID" value="MFC2967777.1"/>
    <property type="molecule type" value="Genomic_DNA"/>
</dbReference>
<feature type="transmembrane region" description="Helical" evidence="8">
    <location>
        <begin position="379"/>
        <end position="402"/>
    </location>
</feature>
<dbReference type="InterPro" id="IPR036259">
    <property type="entry name" value="MFS_trans_sf"/>
</dbReference>
<organism evidence="10 11">
    <name type="scientific">Acidimangrovimonas pyrenivorans</name>
    <dbReference type="NCBI Taxonomy" id="2030798"/>
    <lineage>
        <taxon>Bacteria</taxon>
        <taxon>Pseudomonadati</taxon>
        <taxon>Pseudomonadota</taxon>
        <taxon>Alphaproteobacteria</taxon>
        <taxon>Rhodobacterales</taxon>
        <taxon>Paracoccaceae</taxon>
        <taxon>Acidimangrovimonas</taxon>
    </lineage>
</organism>
<protein>
    <submittedName>
        <fullName evidence="10">DHA2 family efflux MFS transporter permease subunit</fullName>
    </submittedName>
</protein>
<keyword evidence="4" id="KW-1003">Cell membrane</keyword>
<evidence type="ECO:0000256" key="7">
    <source>
        <dbReference type="ARBA" id="ARBA00023136"/>
    </source>
</evidence>
<feature type="transmembrane region" description="Helical" evidence="8">
    <location>
        <begin position="86"/>
        <end position="106"/>
    </location>
</feature>
<evidence type="ECO:0000313" key="11">
    <source>
        <dbReference type="Proteomes" id="UP001595443"/>
    </source>
</evidence>
<feature type="transmembrane region" description="Helical" evidence="8">
    <location>
        <begin position="277"/>
        <end position="298"/>
    </location>
</feature>
<dbReference type="SUPFAM" id="SSF103473">
    <property type="entry name" value="MFS general substrate transporter"/>
    <property type="match status" value="1"/>
</dbReference>
<evidence type="ECO:0000256" key="2">
    <source>
        <dbReference type="ARBA" id="ARBA00008537"/>
    </source>
</evidence>
<feature type="transmembrane region" description="Helical" evidence="8">
    <location>
        <begin position="207"/>
        <end position="227"/>
    </location>
</feature>
<evidence type="ECO:0000256" key="8">
    <source>
        <dbReference type="SAM" id="Phobius"/>
    </source>
</evidence>
<dbReference type="InterPro" id="IPR004638">
    <property type="entry name" value="EmrB-like"/>
</dbReference>
<dbReference type="Proteomes" id="UP001595443">
    <property type="component" value="Unassembled WGS sequence"/>
</dbReference>
<keyword evidence="5 8" id="KW-0812">Transmembrane</keyword>
<evidence type="ECO:0000256" key="4">
    <source>
        <dbReference type="ARBA" id="ARBA00022475"/>
    </source>
</evidence>
<evidence type="ECO:0000256" key="5">
    <source>
        <dbReference type="ARBA" id="ARBA00022692"/>
    </source>
</evidence>
<accession>A0ABV7AFI7</accession>
<feature type="transmembrane region" description="Helical" evidence="8">
    <location>
        <begin position="144"/>
        <end position="167"/>
    </location>
</feature>
<evidence type="ECO:0000313" key="10">
    <source>
        <dbReference type="EMBL" id="MFC2967777.1"/>
    </source>
</evidence>
<evidence type="ECO:0000256" key="6">
    <source>
        <dbReference type="ARBA" id="ARBA00022989"/>
    </source>
</evidence>
<keyword evidence="11" id="KW-1185">Reference proteome</keyword>
<comment type="caution">
    <text evidence="10">The sequence shown here is derived from an EMBL/GenBank/DDBJ whole genome shotgun (WGS) entry which is preliminary data.</text>
</comment>
<feature type="transmembrane region" description="Helical" evidence="8">
    <location>
        <begin position="343"/>
        <end position="359"/>
    </location>
</feature>
<keyword evidence="3" id="KW-0813">Transport</keyword>
<dbReference type="InterPro" id="IPR011701">
    <property type="entry name" value="MFS"/>
</dbReference>
<comment type="similarity">
    <text evidence="2">Belongs to the major facilitator superfamily. EmrB family.</text>
</comment>
<name>A0ABV7AFI7_9RHOB</name>
<dbReference type="CDD" id="cd17503">
    <property type="entry name" value="MFS_LmrB_MDR_like"/>
    <property type="match status" value="1"/>
</dbReference>
<dbReference type="PROSITE" id="PS50850">
    <property type="entry name" value="MFS"/>
    <property type="match status" value="1"/>
</dbReference>
<sequence length="523" mass="56864">MSAPADPPGAPPVPTKGDVFGFFLMVVGMFMAILDIQIVASSLPQIQAGISASIDQVTWVQTAYLVAEVVMIPLSGWLAKVMSTRWVFVMSSSGFTLMSVACAFAWDTQSMIAFRAVQGFIGGAMIPTVFAANYKLLPPSKRMLGTVIIGLTATVAPAAGPTLGGYITEHFSWHWLFLVNIVPGLIVTALVPLFVDIDLPDWKLFRKIDILGIVLIAGFLGSLEIVLDEGPREDWFQSDMILFFAVLSVGSAVLLIWRELTIEHPVLELHAFLNRNFTVGCILTFVLGTCMYGQSYILPQFLSRVRGFSSLQVGEVMAVTGAAMFVGAPITGQLGQRFDARKILFFGFTLVTLGLWLNTKMTTEVGFDQLLWPQIARGLGLVLCMVTITAAALGTLPTTLVGGGSGLFNVFRNMGGALGLAMINTQWDGRYDRHYWWMAESISTTDQAVADRVRQMTHLMASHPEINGDPMLAAIRQLGGQIAQQAAIMAWNDVFYTMAISFICATPLILLLAKPEHTDVAAH</sequence>
<feature type="transmembrane region" description="Helical" evidence="8">
    <location>
        <begin position="112"/>
        <end position="132"/>
    </location>
</feature>
<comment type="subcellular location">
    <subcellularLocation>
        <location evidence="1">Cell membrane</location>
        <topology evidence="1">Multi-pass membrane protein</topology>
    </subcellularLocation>
</comment>
<dbReference type="Gene3D" id="1.20.1720.10">
    <property type="entry name" value="Multidrug resistance protein D"/>
    <property type="match status" value="1"/>
</dbReference>
<feature type="transmembrane region" description="Helical" evidence="8">
    <location>
        <begin position="239"/>
        <end position="257"/>
    </location>
</feature>
<feature type="transmembrane region" description="Helical" evidence="8">
    <location>
        <begin position="59"/>
        <end position="79"/>
    </location>
</feature>
<reference evidence="11" key="1">
    <citation type="journal article" date="2019" name="Int. J. Syst. Evol. Microbiol.">
        <title>The Global Catalogue of Microorganisms (GCM) 10K type strain sequencing project: providing services to taxonomists for standard genome sequencing and annotation.</title>
        <authorList>
            <consortium name="The Broad Institute Genomics Platform"/>
            <consortium name="The Broad Institute Genome Sequencing Center for Infectious Disease"/>
            <person name="Wu L."/>
            <person name="Ma J."/>
        </authorList>
    </citation>
    <scope>NUCLEOTIDE SEQUENCE [LARGE SCALE GENOMIC DNA]</scope>
    <source>
        <strain evidence="11">KCTC 62192</strain>
    </source>
</reference>
<dbReference type="Pfam" id="PF07690">
    <property type="entry name" value="MFS_1"/>
    <property type="match status" value="1"/>
</dbReference>
<feature type="transmembrane region" description="Helical" evidence="8">
    <location>
        <begin position="310"/>
        <end position="331"/>
    </location>
</feature>